<dbReference type="InterPro" id="IPR001917">
    <property type="entry name" value="Aminotrans_II_pyridoxalP_BS"/>
</dbReference>
<feature type="domain" description="Aminotransferase class I/classII large" evidence="10">
    <location>
        <begin position="26"/>
        <end position="348"/>
    </location>
</feature>
<dbReference type="EMBL" id="JANGCN010000005">
    <property type="protein sequence ID" value="MCQ5152339.1"/>
    <property type="molecule type" value="Genomic_DNA"/>
</dbReference>
<organism evidence="11 12">
    <name type="scientific">Ruminococcus bicirculans</name>
    <name type="common">ex Wegman et al. 2014</name>
    <dbReference type="NCBI Taxonomy" id="1160721"/>
    <lineage>
        <taxon>Bacteria</taxon>
        <taxon>Bacillati</taxon>
        <taxon>Bacillota</taxon>
        <taxon>Clostridia</taxon>
        <taxon>Eubacteriales</taxon>
        <taxon>Oscillospiraceae</taxon>
        <taxon>Ruminococcus</taxon>
    </lineage>
</organism>
<dbReference type="InterPro" id="IPR015424">
    <property type="entry name" value="PyrdxlP-dep_Trfase"/>
</dbReference>
<dbReference type="HAMAP" id="MF_01023">
    <property type="entry name" value="HisC_aminotrans_2"/>
    <property type="match status" value="1"/>
</dbReference>
<evidence type="ECO:0000256" key="3">
    <source>
        <dbReference type="ARBA" id="ARBA00011738"/>
    </source>
</evidence>
<evidence type="ECO:0000256" key="9">
    <source>
        <dbReference type="HAMAP-Rule" id="MF_01023"/>
    </source>
</evidence>
<dbReference type="EC" id="2.6.1.9" evidence="9"/>
<evidence type="ECO:0000256" key="1">
    <source>
        <dbReference type="ARBA" id="ARBA00001933"/>
    </source>
</evidence>
<evidence type="ECO:0000256" key="8">
    <source>
        <dbReference type="ARBA" id="ARBA00023102"/>
    </source>
</evidence>
<dbReference type="Gene3D" id="3.90.1150.10">
    <property type="entry name" value="Aspartate Aminotransferase, domain 1"/>
    <property type="match status" value="1"/>
</dbReference>
<comment type="caution">
    <text evidence="11">The sequence shown here is derived from an EMBL/GenBank/DDBJ whole genome shotgun (WGS) entry which is preliminary data.</text>
</comment>
<evidence type="ECO:0000256" key="2">
    <source>
        <dbReference type="ARBA" id="ARBA00007970"/>
    </source>
</evidence>
<dbReference type="Pfam" id="PF00155">
    <property type="entry name" value="Aminotran_1_2"/>
    <property type="match status" value="1"/>
</dbReference>
<dbReference type="InterPro" id="IPR015422">
    <property type="entry name" value="PyrdxlP-dep_Trfase_small"/>
</dbReference>
<gene>
    <name evidence="9 11" type="primary">hisC</name>
    <name evidence="11" type="ORF">NE632_03380</name>
</gene>
<evidence type="ECO:0000256" key="7">
    <source>
        <dbReference type="ARBA" id="ARBA00022898"/>
    </source>
</evidence>
<dbReference type="PANTHER" id="PTHR42885:SF2">
    <property type="entry name" value="HISTIDINOL-PHOSPHATE AMINOTRANSFERASE"/>
    <property type="match status" value="1"/>
</dbReference>
<dbReference type="GO" id="GO:0004400">
    <property type="term" value="F:histidinol-phosphate transaminase activity"/>
    <property type="evidence" value="ECO:0007669"/>
    <property type="project" value="UniProtKB-UniRule"/>
</dbReference>
<comment type="subunit">
    <text evidence="3 9">Homodimer.</text>
</comment>
<dbReference type="Proteomes" id="UP001206236">
    <property type="component" value="Unassembled WGS sequence"/>
</dbReference>
<dbReference type="GO" id="GO:0030170">
    <property type="term" value="F:pyridoxal phosphate binding"/>
    <property type="evidence" value="ECO:0007669"/>
    <property type="project" value="InterPro"/>
</dbReference>
<proteinExistence type="inferred from homology"/>
<dbReference type="PROSITE" id="PS00599">
    <property type="entry name" value="AA_TRANSFER_CLASS_2"/>
    <property type="match status" value="1"/>
</dbReference>
<dbReference type="RefSeq" id="WP_256321635.1">
    <property type="nucleotide sequence ID" value="NZ_JANGCN010000005.1"/>
</dbReference>
<evidence type="ECO:0000259" key="10">
    <source>
        <dbReference type="Pfam" id="PF00155"/>
    </source>
</evidence>
<evidence type="ECO:0000256" key="4">
    <source>
        <dbReference type="ARBA" id="ARBA00022576"/>
    </source>
</evidence>
<dbReference type="NCBIfam" id="TIGR01141">
    <property type="entry name" value="hisC"/>
    <property type="match status" value="1"/>
</dbReference>
<dbReference type="Gene3D" id="3.40.640.10">
    <property type="entry name" value="Type I PLP-dependent aspartate aminotransferase-like (Major domain)"/>
    <property type="match status" value="1"/>
</dbReference>
<keyword evidence="6 9" id="KW-0808">Transferase</keyword>
<dbReference type="InterPro" id="IPR004839">
    <property type="entry name" value="Aminotransferase_I/II_large"/>
</dbReference>
<keyword evidence="7 9" id="KW-0663">Pyridoxal phosphate</keyword>
<evidence type="ECO:0000313" key="12">
    <source>
        <dbReference type="Proteomes" id="UP001206236"/>
    </source>
</evidence>
<evidence type="ECO:0000256" key="5">
    <source>
        <dbReference type="ARBA" id="ARBA00022605"/>
    </source>
</evidence>
<dbReference type="PANTHER" id="PTHR42885">
    <property type="entry name" value="HISTIDINOL-PHOSPHATE AMINOTRANSFERASE-RELATED"/>
    <property type="match status" value="1"/>
</dbReference>
<feature type="modified residue" description="N6-(pyridoxal phosphate)lysine" evidence="9">
    <location>
        <position position="211"/>
    </location>
</feature>
<accession>A0AAW5KFK1</accession>
<comment type="similarity">
    <text evidence="2 9">Belongs to the class-II pyridoxal-phosphate-dependent aminotransferase family. Histidinol-phosphate aminotransferase subfamily.</text>
</comment>
<dbReference type="SUPFAM" id="SSF53383">
    <property type="entry name" value="PLP-dependent transferases"/>
    <property type="match status" value="1"/>
</dbReference>
<dbReference type="GO" id="GO:0000105">
    <property type="term" value="P:L-histidine biosynthetic process"/>
    <property type="evidence" value="ECO:0007669"/>
    <property type="project" value="UniProtKB-UniRule"/>
</dbReference>
<keyword evidence="4 9" id="KW-0032">Aminotransferase</keyword>
<keyword evidence="5 9" id="KW-0028">Amino-acid biosynthesis</keyword>
<name>A0AAW5KFK1_9FIRM</name>
<protein>
    <recommendedName>
        <fullName evidence="9">Histidinol-phosphate aminotransferase</fullName>
        <ecNumber evidence="9">2.6.1.9</ecNumber>
    </recommendedName>
    <alternativeName>
        <fullName evidence="9">Imidazole acetol-phosphate transaminase</fullName>
    </alternativeName>
</protein>
<evidence type="ECO:0000313" key="11">
    <source>
        <dbReference type="EMBL" id="MCQ5152339.1"/>
    </source>
</evidence>
<sequence length="353" mass="40049">MSEKLWRKNLINIEPYVAGEQPKNDKIIKLNANENPYPPSPKVKAILEGKTIAELRKYPSADASALRAALAERVGLKSENVFCGNGSDDVLATAFRAFFNSDKPILYPDITYSFYPVWCELLKIPYKTKSVDDDFVINIEDFKEPNGGVVIPNPNAPTSLGVGEKFIRELLENNQDSIVIIDEAYVDFGRYSCVELVKEYDNLVVTQTFSKSRSLAGMRVGMAFASAELISYMQAVKDSYNSYPLDQIAIETAVVSLSDEDYFKATVEKVKATRDRTAEKMREMGFNVLDSETNFLFAQHEKLSAKEIFTYLRENGIFVRYFNKPRIDNFLRITIGTDEEMELMIEKLSEICK</sequence>
<comment type="cofactor">
    <cofactor evidence="1 9">
        <name>pyridoxal 5'-phosphate</name>
        <dbReference type="ChEBI" id="CHEBI:597326"/>
    </cofactor>
</comment>
<dbReference type="CDD" id="cd00609">
    <property type="entry name" value="AAT_like"/>
    <property type="match status" value="1"/>
</dbReference>
<dbReference type="AlphaFoldDB" id="A0AAW5KFK1"/>
<comment type="pathway">
    <text evidence="9">Amino-acid biosynthesis; L-histidine biosynthesis; L-histidine from 5-phospho-alpha-D-ribose 1-diphosphate: step 7/9.</text>
</comment>
<dbReference type="InterPro" id="IPR005861">
    <property type="entry name" value="HisP_aminotrans"/>
</dbReference>
<keyword evidence="8 9" id="KW-0368">Histidine biosynthesis</keyword>
<comment type="catalytic activity">
    <reaction evidence="9">
        <text>L-histidinol phosphate + 2-oxoglutarate = 3-(imidazol-4-yl)-2-oxopropyl phosphate + L-glutamate</text>
        <dbReference type="Rhea" id="RHEA:23744"/>
        <dbReference type="ChEBI" id="CHEBI:16810"/>
        <dbReference type="ChEBI" id="CHEBI:29985"/>
        <dbReference type="ChEBI" id="CHEBI:57766"/>
        <dbReference type="ChEBI" id="CHEBI:57980"/>
        <dbReference type="EC" id="2.6.1.9"/>
    </reaction>
</comment>
<dbReference type="InterPro" id="IPR015421">
    <property type="entry name" value="PyrdxlP-dep_Trfase_major"/>
</dbReference>
<reference evidence="11" key="1">
    <citation type="submission" date="2022-06" db="EMBL/GenBank/DDBJ databases">
        <title>Isolation of gut microbiota from human fecal samples.</title>
        <authorList>
            <person name="Pamer E.G."/>
            <person name="Barat B."/>
            <person name="Waligurski E."/>
            <person name="Medina S."/>
            <person name="Paddock L."/>
            <person name="Mostad J."/>
        </authorList>
    </citation>
    <scope>NUCLEOTIDE SEQUENCE</scope>
    <source>
        <strain evidence="11">DFI.5.57</strain>
    </source>
</reference>
<evidence type="ECO:0000256" key="6">
    <source>
        <dbReference type="ARBA" id="ARBA00022679"/>
    </source>
</evidence>